<comment type="caution">
    <text evidence="1">The sequence shown here is derived from an EMBL/GenBank/DDBJ whole genome shotgun (WGS) entry which is preliminary data.</text>
</comment>
<dbReference type="HOGENOM" id="CLU_2320716_0_0_1"/>
<protein>
    <submittedName>
        <fullName evidence="1">Uncharacterized protein</fullName>
    </submittedName>
</protein>
<keyword evidence="2" id="KW-1185">Reference proteome</keyword>
<name>G9NWP9_HYPAI</name>
<proteinExistence type="predicted"/>
<dbReference type="Proteomes" id="UP000005426">
    <property type="component" value="Unassembled WGS sequence"/>
</dbReference>
<evidence type="ECO:0000313" key="2">
    <source>
        <dbReference type="Proteomes" id="UP000005426"/>
    </source>
</evidence>
<gene>
    <name evidence="1" type="ORF">TRIATDRAFT_300044</name>
</gene>
<sequence length="99" mass="11656">METFGDIHLMFQPCFQLLHPASFFSRRSGQQARAWRDFLTKHFVDKYVGFCWVNLPTNSEVILRAYWFEASVTLCYLAEEICKIDTFESLIPKPKSDLQ</sequence>
<dbReference type="EMBL" id="ABDG02000024">
    <property type="protein sequence ID" value="EHK45400.1"/>
    <property type="molecule type" value="Genomic_DNA"/>
</dbReference>
<dbReference type="AlphaFoldDB" id="G9NWP9"/>
<organism evidence="1 2">
    <name type="scientific">Hypocrea atroviridis (strain ATCC 20476 / IMI 206040)</name>
    <name type="common">Trichoderma atroviride</name>
    <dbReference type="NCBI Taxonomy" id="452589"/>
    <lineage>
        <taxon>Eukaryota</taxon>
        <taxon>Fungi</taxon>
        <taxon>Dikarya</taxon>
        <taxon>Ascomycota</taxon>
        <taxon>Pezizomycotina</taxon>
        <taxon>Sordariomycetes</taxon>
        <taxon>Hypocreomycetidae</taxon>
        <taxon>Hypocreales</taxon>
        <taxon>Hypocreaceae</taxon>
        <taxon>Trichoderma</taxon>
    </lineage>
</organism>
<accession>G9NWP9</accession>
<evidence type="ECO:0000313" key="1">
    <source>
        <dbReference type="EMBL" id="EHK45400.1"/>
    </source>
</evidence>
<reference evidence="1 2" key="1">
    <citation type="journal article" date="2011" name="Genome Biol.">
        <title>Comparative genome sequence analysis underscores mycoparasitism as the ancestral life style of Trichoderma.</title>
        <authorList>
            <person name="Kubicek C.P."/>
            <person name="Herrera-Estrella A."/>
            <person name="Seidl-Seiboth V."/>
            <person name="Martinez D.A."/>
            <person name="Druzhinina I.S."/>
            <person name="Thon M."/>
            <person name="Zeilinger S."/>
            <person name="Casas-Flores S."/>
            <person name="Horwitz B.A."/>
            <person name="Mukherjee P.K."/>
            <person name="Mukherjee M."/>
            <person name="Kredics L."/>
            <person name="Alcaraz L.D."/>
            <person name="Aerts A."/>
            <person name="Antal Z."/>
            <person name="Atanasova L."/>
            <person name="Cervantes-Badillo M.G."/>
            <person name="Challacombe J."/>
            <person name="Chertkov O."/>
            <person name="McCluskey K."/>
            <person name="Coulpier F."/>
            <person name="Deshpande N."/>
            <person name="von Doehren H."/>
            <person name="Ebbole D.J."/>
            <person name="Esquivel-Naranjo E.U."/>
            <person name="Fekete E."/>
            <person name="Flipphi M."/>
            <person name="Glaser F."/>
            <person name="Gomez-Rodriguez E.Y."/>
            <person name="Gruber S."/>
            <person name="Han C."/>
            <person name="Henrissat B."/>
            <person name="Hermosa R."/>
            <person name="Hernandez-Onate M."/>
            <person name="Karaffa L."/>
            <person name="Kosti I."/>
            <person name="Le Crom S."/>
            <person name="Lindquist E."/>
            <person name="Lucas S."/>
            <person name="Luebeck M."/>
            <person name="Luebeck P.S."/>
            <person name="Margeot A."/>
            <person name="Metz B."/>
            <person name="Misra M."/>
            <person name="Nevalainen H."/>
            <person name="Omann M."/>
            <person name="Packer N."/>
            <person name="Perrone G."/>
            <person name="Uresti-Rivera E.E."/>
            <person name="Salamov A."/>
            <person name="Schmoll M."/>
            <person name="Seiboth B."/>
            <person name="Shapiro H."/>
            <person name="Sukno S."/>
            <person name="Tamayo-Ramos J.A."/>
            <person name="Tisch D."/>
            <person name="Wiest A."/>
            <person name="Wilkinson H.H."/>
            <person name="Zhang M."/>
            <person name="Coutinho P.M."/>
            <person name="Kenerley C.M."/>
            <person name="Monte E."/>
            <person name="Baker S.E."/>
            <person name="Grigoriev I.V."/>
        </authorList>
    </citation>
    <scope>NUCLEOTIDE SEQUENCE [LARGE SCALE GENOMIC DNA]</scope>
    <source>
        <strain evidence="2">ATCC 20476 / IMI 206040</strain>
    </source>
</reference>